<protein>
    <submittedName>
        <fullName evidence="1">Uncharacterized protein</fullName>
    </submittedName>
</protein>
<dbReference type="Gramene" id="mRNA:HanXRQr2_Chr13g0575521">
    <property type="protein sequence ID" value="mRNA:HanXRQr2_Chr13g0575521"/>
    <property type="gene ID" value="HanXRQr2_Chr13g0575521"/>
</dbReference>
<dbReference type="Proteomes" id="UP000215914">
    <property type="component" value="Unassembled WGS sequence"/>
</dbReference>
<gene>
    <name evidence="1" type="ORF">HanXRQr2_Chr13g0575521</name>
</gene>
<name>A0A9K3EEA1_HELAN</name>
<dbReference type="EMBL" id="MNCJ02000328">
    <property type="protein sequence ID" value="KAF5772320.1"/>
    <property type="molecule type" value="Genomic_DNA"/>
</dbReference>
<reference evidence="1" key="2">
    <citation type="submission" date="2020-06" db="EMBL/GenBank/DDBJ databases">
        <title>Helianthus annuus Genome sequencing and assembly Release 2.</title>
        <authorList>
            <person name="Gouzy J."/>
            <person name="Langlade N."/>
            <person name="Munos S."/>
        </authorList>
    </citation>
    <scope>NUCLEOTIDE SEQUENCE</scope>
    <source>
        <tissue evidence="1">Leaves</tissue>
    </source>
</reference>
<evidence type="ECO:0000313" key="2">
    <source>
        <dbReference type="Proteomes" id="UP000215914"/>
    </source>
</evidence>
<accession>A0A9K3EEA1</accession>
<comment type="caution">
    <text evidence="1">The sequence shown here is derived from an EMBL/GenBank/DDBJ whole genome shotgun (WGS) entry which is preliminary data.</text>
</comment>
<sequence length="117" mass="13514">MGLVRLRYRAQVSYRRLRFSRFGSKLRLGCNLGSDSMSGSLFSQNWSTMVNGSTPLFRIASLVRSLGFSQSLLMRLFTRNFYTQSMLIIEVWMIDETSLGWLDTHLNLSIFCCYVTC</sequence>
<keyword evidence="2" id="KW-1185">Reference proteome</keyword>
<organism evidence="1 2">
    <name type="scientific">Helianthus annuus</name>
    <name type="common">Common sunflower</name>
    <dbReference type="NCBI Taxonomy" id="4232"/>
    <lineage>
        <taxon>Eukaryota</taxon>
        <taxon>Viridiplantae</taxon>
        <taxon>Streptophyta</taxon>
        <taxon>Embryophyta</taxon>
        <taxon>Tracheophyta</taxon>
        <taxon>Spermatophyta</taxon>
        <taxon>Magnoliopsida</taxon>
        <taxon>eudicotyledons</taxon>
        <taxon>Gunneridae</taxon>
        <taxon>Pentapetalae</taxon>
        <taxon>asterids</taxon>
        <taxon>campanulids</taxon>
        <taxon>Asterales</taxon>
        <taxon>Asteraceae</taxon>
        <taxon>Asteroideae</taxon>
        <taxon>Heliantheae alliance</taxon>
        <taxon>Heliantheae</taxon>
        <taxon>Helianthus</taxon>
    </lineage>
</organism>
<reference evidence="1" key="1">
    <citation type="journal article" date="2017" name="Nature">
        <title>The sunflower genome provides insights into oil metabolism, flowering and Asterid evolution.</title>
        <authorList>
            <person name="Badouin H."/>
            <person name="Gouzy J."/>
            <person name="Grassa C.J."/>
            <person name="Murat F."/>
            <person name="Staton S.E."/>
            <person name="Cottret L."/>
            <person name="Lelandais-Briere C."/>
            <person name="Owens G.L."/>
            <person name="Carrere S."/>
            <person name="Mayjonade B."/>
            <person name="Legrand L."/>
            <person name="Gill N."/>
            <person name="Kane N.C."/>
            <person name="Bowers J.E."/>
            <person name="Hubner S."/>
            <person name="Bellec A."/>
            <person name="Berard A."/>
            <person name="Berges H."/>
            <person name="Blanchet N."/>
            <person name="Boniface M.C."/>
            <person name="Brunel D."/>
            <person name="Catrice O."/>
            <person name="Chaidir N."/>
            <person name="Claudel C."/>
            <person name="Donnadieu C."/>
            <person name="Faraut T."/>
            <person name="Fievet G."/>
            <person name="Helmstetter N."/>
            <person name="King M."/>
            <person name="Knapp S.J."/>
            <person name="Lai Z."/>
            <person name="Le Paslier M.C."/>
            <person name="Lippi Y."/>
            <person name="Lorenzon L."/>
            <person name="Mandel J.R."/>
            <person name="Marage G."/>
            <person name="Marchand G."/>
            <person name="Marquand E."/>
            <person name="Bret-Mestries E."/>
            <person name="Morien E."/>
            <person name="Nambeesan S."/>
            <person name="Nguyen T."/>
            <person name="Pegot-Espagnet P."/>
            <person name="Pouilly N."/>
            <person name="Raftis F."/>
            <person name="Sallet E."/>
            <person name="Schiex T."/>
            <person name="Thomas J."/>
            <person name="Vandecasteele C."/>
            <person name="Vares D."/>
            <person name="Vear F."/>
            <person name="Vautrin S."/>
            <person name="Crespi M."/>
            <person name="Mangin B."/>
            <person name="Burke J.M."/>
            <person name="Salse J."/>
            <person name="Munos S."/>
            <person name="Vincourt P."/>
            <person name="Rieseberg L.H."/>
            <person name="Langlade N.B."/>
        </authorList>
    </citation>
    <scope>NUCLEOTIDE SEQUENCE</scope>
    <source>
        <tissue evidence="1">Leaves</tissue>
    </source>
</reference>
<proteinExistence type="predicted"/>
<evidence type="ECO:0000313" key="1">
    <source>
        <dbReference type="EMBL" id="KAF5772320.1"/>
    </source>
</evidence>
<dbReference type="AlphaFoldDB" id="A0A9K3EEA1"/>